<keyword evidence="3" id="KW-1185">Reference proteome</keyword>
<evidence type="ECO:0000256" key="1">
    <source>
        <dbReference type="PROSITE-ProRule" id="PRU00023"/>
    </source>
</evidence>
<dbReference type="AlphaFoldDB" id="A0A8S3V7X2"/>
<dbReference type="SMART" id="SM00248">
    <property type="entry name" value="ANK"/>
    <property type="match status" value="2"/>
</dbReference>
<keyword evidence="1" id="KW-0040">ANK repeat</keyword>
<organism evidence="2 3">
    <name type="scientific">Mytilus edulis</name>
    <name type="common">Blue mussel</name>
    <dbReference type="NCBI Taxonomy" id="6550"/>
    <lineage>
        <taxon>Eukaryota</taxon>
        <taxon>Metazoa</taxon>
        <taxon>Spiralia</taxon>
        <taxon>Lophotrochozoa</taxon>
        <taxon>Mollusca</taxon>
        <taxon>Bivalvia</taxon>
        <taxon>Autobranchia</taxon>
        <taxon>Pteriomorphia</taxon>
        <taxon>Mytilida</taxon>
        <taxon>Mytiloidea</taxon>
        <taxon>Mytilidae</taxon>
        <taxon>Mytilinae</taxon>
        <taxon>Mytilus</taxon>
    </lineage>
</organism>
<proteinExistence type="predicted"/>
<reference evidence="2" key="1">
    <citation type="submission" date="2021-03" db="EMBL/GenBank/DDBJ databases">
        <authorList>
            <person name="Bekaert M."/>
        </authorList>
    </citation>
    <scope>NUCLEOTIDE SEQUENCE</scope>
</reference>
<dbReference type="Pfam" id="PF13637">
    <property type="entry name" value="Ank_4"/>
    <property type="match status" value="1"/>
</dbReference>
<dbReference type="Proteomes" id="UP000683360">
    <property type="component" value="Unassembled WGS sequence"/>
</dbReference>
<dbReference type="SUPFAM" id="SSF48403">
    <property type="entry name" value="Ankyrin repeat"/>
    <property type="match status" value="1"/>
</dbReference>
<protein>
    <submittedName>
        <fullName evidence="2">Uncharacterized protein</fullName>
    </submittedName>
</protein>
<gene>
    <name evidence="2" type="ORF">MEDL_64946</name>
</gene>
<dbReference type="PROSITE" id="PS50088">
    <property type="entry name" value="ANK_REPEAT"/>
    <property type="match status" value="1"/>
</dbReference>
<dbReference type="InterPro" id="IPR036770">
    <property type="entry name" value="Ankyrin_rpt-contain_sf"/>
</dbReference>
<name>A0A8S3V7X2_MYTED</name>
<dbReference type="EMBL" id="CAJPWZ010003150">
    <property type="protein sequence ID" value="CAG2253335.1"/>
    <property type="molecule type" value="Genomic_DNA"/>
</dbReference>
<comment type="caution">
    <text evidence="2">The sequence shown here is derived from an EMBL/GenBank/DDBJ whole genome shotgun (WGS) entry which is preliminary data.</text>
</comment>
<dbReference type="PROSITE" id="PS50297">
    <property type="entry name" value="ANK_REP_REGION"/>
    <property type="match status" value="1"/>
</dbReference>
<dbReference type="Gene3D" id="1.25.40.20">
    <property type="entry name" value="Ankyrin repeat-containing domain"/>
    <property type="match status" value="1"/>
</dbReference>
<evidence type="ECO:0000313" key="3">
    <source>
        <dbReference type="Proteomes" id="UP000683360"/>
    </source>
</evidence>
<dbReference type="InterPro" id="IPR002110">
    <property type="entry name" value="Ankyrin_rpt"/>
</dbReference>
<accession>A0A8S3V7X2</accession>
<evidence type="ECO:0000313" key="2">
    <source>
        <dbReference type="EMBL" id="CAG2253335.1"/>
    </source>
</evidence>
<feature type="repeat" description="ANK" evidence="1">
    <location>
        <begin position="13"/>
        <end position="45"/>
    </location>
</feature>
<sequence>MVEPFKSKYFPQDGQTAVHRALLQSNTETFVTLVAFGANINILDGKGQSGFDIAMKRKDLHAVKLLCLFGAEVALQDWVLLSGDINGLDKQDQVMLKQILDQNDRLAAINHGYNSSTTKDELLNSITALLTMDKCYQFGTNLHVLKNKIEQLKTSEQLKEMLKPGDQPDQNEKLVSQPIWRFKRNG</sequence>